<evidence type="ECO:0000313" key="2">
    <source>
        <dbReference type="Proteomes" id="UP000503278"/>
    </source>
</evidence>
<organism evidence="1 2">
    <name type="scientific">Mucilaginibacter robiniae</name>
    <dbReference type="NCBI Taxonomy" id="2728022"/>
    <lineage>
        <taxon>Bacteria</taxon>
        <taxon>Pseudomonadati</taxon>
        <taxon>Bacteroidota</taxon>
        <taxon>Sphingobacteriia</taxon>
        <taxon>Sphingobacteriales</taxon>
        <taxon>Sphingobacteriaceae</taxon>
        <taxon>Mucilaginibacter</taxon>
    </lineage>
</organism>
<dbReference type="RefSeq" id="WP_169605648.1">
    <property type="nucleotide sequence ID" value="NZ_CP051682.1"/>
</dbReference>
<sequence>MDTVHDKFEIAKMLNLLVGEHYGRNRVQYWMGFGNSCISGQVILSTLGNISQSASELYWSVEKLPLVTEEFKKLLTSSEQDGDTPSCSLAKALTKPSRTCSLILRWLTAGFPCCGSCFVKASYFTGDFFNLGIFVRSC</sequence>
<reference evidence="1 2" key="1">
    <citation type="submission" date="2020-04" db="EMBL/GenBank/DDBJ databases">
        <title>Genome sequencing of novel species.</title>
        <authorList>
            <person name="Heo J."/>
            <person name="Kim S.-J."/>
            <person name="Kim J.-S."/>
            <person name="Hong S.-B."/>
            <person name="Kwon S.-W."/>
        </authorList>
    </citation>
    <scope>NUCLEOTIDE SEQUENCE [LARGE SCALE GENOMIC DNA]</scope>
    <source>
        <strain evidence="1 2">F39-2</strain>
    </source>
</reference>
<protein>
    <submittedName>
        <fullName evidence="1">Uncharacterized protein</fullName>
    </submittedName>
</protein>
<accession>A0A7L5DV88</accession>
<name>A0A7L5DV88_9SPHI</name>
<dbReference type="KEGG" id="mrob:HH214_01470"/>
<proteinExistence type="predicted"/>
<dbReference type="AlphaFoldDB" id="A0A7L5DV88"/>
<evidence type="ECO:0000313" key="1">
    <source>
        <dbReference type="EMBL" id="QJD94631.1"/>
    </source>
</evidence>
<dbReference type="EMBL" id="CP051682">
    <property type="protein sequence ID" value="QJD94631.1"/>
    <property type="molecule type" value="Genomic_DNA"/>
</dbReference>
<gene>
    <name evidence="1" type="ORF">HH214_01470</name>
</gene>
<dbReference type="Proteomes" id="UP000503278">
    <property type="component" value="Chromosome"/>
</dbReference>
<keyword evidence="2" id="KW-1185">Reference proteome</keyword>